<evidence type="ECO:0000313" key="4">
    <source>
        <dbReference type="Proteomes" id="UP000806522"/>
    </source>
</evidence>
<dbReference type="CDD" id="cd00761">
    <property type="entry name" value="Glyco_tranf_GTA_type"/>
    <property type="match status" value="1"/>
</dbReference>
<evidence type="ECO:0000256" key="1">
    <source>
        <dbReference type="SAM" id="Phobius"/>
    </source>
</evidence>
<feature type="transmembrane region" description="Helical" evidence="1">
    <location>
        <begin position="339"/>
        <end position="360"/>
    </location>
</feature>
<organism evidence="3 4">
    <name type="scientific">Xylanibacter ruminicola</name>
    <name type="common">Prevotella ruminicola</name>
    <dbReference type="NCBI Taxonomy" id="839"/>
    <lineage>
        <taxon>Bacteria</taxon>
        <taxon>Pseudomonadati</taxon>
        <taxon>Bacteroidota</taxon>
        <taxon>Bacteroidia</taxon>
        <taxon>Bacteroidales</taxon>
        <taxon>Prevotellaceae</taxon>
        <taxon>Xylanibacter</taxon>
    </lineage>
</organism>
<evidence type="ECO:0000313" key="3">
    <source>
        <dbReference type="EMBL" id="MBE6270785.1"/>
    </source>
</evidence>
<dbReference type="AlphaFoldDB" id="A0A9D5SBK8"/>
<dbReference type="InterPro" id="IPR029044">
    <property type="entry name" value="Nucleotide-diphossugar_trans"/>
</dbReference>
<dbReference type="InterPro" id="IPR001173">
    <property type="entry name" value="Glyco_trans_2-like"/>
</dbReference>
<sequence length="366" mass="42103">MENSKEITTLAQKFKIMNSNFNITIGIPIYNVEKYIKKSLLSALNQDFDGKIEILIINDSTQDNSMTIVNSIANSHPNGKNIRILNQPENKGLSIARNTIIDNCQGEYLLFMDSDDYISNDCISILYKEAISHNADVVYGAIKTVDENGAPLDIGQEYLIQEYKVLCKKDEFGSYVFRDMHQYVRDYATNTLFNVSFIKKNNFYFKSVRFYEDVMFSADIVPLVSRGVIVPNVTYYYVIRSNSLSNYQGREKINLEEIKQFINIFTYIKNKNKFLKDKPYYEARCARSMVQMLFILSGALKNRKVITPPLSNRMIKDAMKHPASLLEIVRFKKHCLVNLLFYVIGILPSWLSAAIVIGIAKKKKLI</sequence>
<keyword evidence="1" id="KW-0812">Transmembrane</keyword>
<keyword evidence="1" id="KW-1133">Transmembrane helix</keyword>
<dbReference type="Proteomes" id="UP000806522">
    <property type="component" value="Unassembled WGS sequence"/>
</dbReference>
<accession>A0A9D5SBK8</accession>
<dbReference type="SUPFAM" id="SSF53448">
    <property type="entry name" value="Nucleotide-diphospho-sugar transferases"/>
    <property type="match status" value="1"/>
</dbReference>
<gene>
    <name evidence="3" type="ORF">E7101_07525</name>
</gene>
<keyword evidence="1" id="KW-0472">Membrane</keyword>
<dbReference type="PANTHER" id="PTHR22916">
    <property type="entry name" value="GLYCOSYLTRANSFERASE"/>
    <property type="match status" value="1"/>
</dbReference>
<proteinExistence type="predicted"/>
<comment type="caution">
    <text evidence="3">The sequence shown here is derived from an EMBL/GenBank/DDBJ whole genome shotgun (WGS) entry which is preliminary data.</text>
</comment>
<feature type="domain" description="Glycosyltransferase 2-like" evidence="2">
    <location>
        <begin position="24"/>
        <end position="157"/>
    </location>
</feature>
<evidence type="ECO:0000259" key="2">
    <source>
        <dbReference type="Pfam" id="PF00535"/>
    </source>
</evidence>
<dbReference type="Pfam" id="PF00535">
    <property type="entry name" value="Glycos_transf_2"/>
    <property type="match status" value="1"/>
</dbReference>
<dbReference type="EMBL" id="SUYC01000007">
    <property type="protein sequence ID" value="MBE6270785.1"/>
    <property type="molecule type" value="Genomic_DNA"/>
</dbReference>
<dbReference type="Gene3D" id="3.90.550.10">
    <property type="entry name" value="Spore Coat Polysaccharide Biosynthesis Protein SpsA, Chain A"/>
    <property type="match status" value="1"/>
</dbReference>
<dbReference type="PANTHER" id="PTHR22916:SF3">
    <property type="entry name" value="UDP-GLCNAC:BETAGAL BETA-1,3-N-ACETYLGLUCOSAMINYLTRANSFERASE-LIKE PROTEIN 1"/>
    <property type="match status" value="1"/>
</dbReference>
<dbReference type="GO" id="GO:0016758">
    <property type="term" value="F:hexosyltransferase activity"/>
    <property type="evidence" value="ECO:0007669"/>
    <property type="project" value="UniProtKB-ARBA"/>
</dbReference>
<protein>
    <submittedName>
        <fullName evidence="3">Glycosyltransferase</fullName>
    </submittedName>
</protein>
<name>A0A9D5SBK8_XYLRU</name>
<reference evidence="3" key="1">
    <citation type="submission" date="2019-04" db="EMBL/GenBank/DDBJ databases">
        <title>Evolution of Biomass-Degrading Anaerobic Consortia Revealed by Metagenomics.</title>
        <authorList>
            <person name="Peng X."/>
        </authorList>
    </citation>
    <scope>NUCLEOTIDE SEQUENCE</scope>
    <source>
        <strain evidence="3">SIG140</strain>
    </source>
</reference>